<evidence type="ECO:0000256" key="1">
    <source>
        <dbReference type="SAM" id="SignalP"/>
    </source>
</evidence>
<proteinExistence type="predicted"/>
<keyword evidence="3" id="KW-1185">Reference proteome</keyword>
<sequence>MSFTIKLVGVLALLGVALAGNVSVSTSSFGAVYAPGDLMFEDNFDKMDLATWQHEITMSGGGNWEFQVYHNHRRNSYVAGWHPLHQA</sequence>
<dbReference type="OrthoDB" id="6733755at2759"/>
<protein>
    <submittedName>
        <fullName evidence="2">Beta-1,3-glucan-binding protein</fullName>
    </submittedName>
</protein>
<dbReference type="STRING" id="48709.A0A1D2M320"/>
<accession>A0A1D2M320</accession>
<dbReference type="EMBL" id="LJIJ01005489">
    <property type="protein sequence ID" value="ODM87360.1"/>
    <property type="molecule type" value="Genomic_DNA"/>
</dbReference>
<evidence type="ECO:0000313" key="3">
    <source>
        <dbReference type="Proteomes" id="UP000094527"/>
    </source>
</evidence>
<feature type="signal peptide" evidence="1">
    <location>
        <begin position="1"/>
        <end position="19"/>
    </location>
</feature>
<name>A0A1D2M320_ORCCI</name>
<dbReference type="SUPFAM" id="SSF49899">
    <property type="entry name" value="Concanavalin A-like lectins/glucanases"/>
    <property type="match status" value="1"/>
</dbReference>
<dbReference type="InterPro" id="IPR013320">
    <property type="entry name" value="ConA-like_dom_sf"/>
</dbReference>
<gene>
    <name evidence="2" type="ORF">Ocin01_19322</name>
</gene>
<comment type="caution">
    <text evidence="2">The sequence shown here is derived from an EMBL/GenBank/DDBJ whole genome shotgun (WGS) entry which is preliminary data.</text>
</comment>
<evidence type="ECO:0000313" key="2">
    <source>
        <dbReference type="EMBL" id="ODM87360.1"/>
    </source>
</evidence>
<feature type="chain" id="PRO_5008903433" evidence="1">
    <location>
        <begin position="20"/>
        <end position="87"/>
    </location>
</feature>
<dbReference type="AlphaFoldDB" id="A0A1D2M320"/>
<keyword evidence="1" id="KW-0732">Signal</keyword>
<organism evidence="2 3">
    <name type="scientific">Orchesella cincta</name>
    <name type="common">Springtail</name>
    <name type="synonym">Podura cincta</name>
    <dbReference type="NCBI Taxonomy" id="48709"/>
    <lineage>
        <taxon>Eukaryota</taxon>
        <taxon>Metazoa</taxon>
        <taxon>Ecdysozoa</taxon>
        <taxon>Arthropoda</taxon>
        <taxon>Hexapoda</taxon>
        <taxon>Collembola</taxon>
        <taxon>Entomobryomorpha</taxon>
        <taxon>Entomobryoidea</taxon>
        <taxon>Orchesellidae</taxon>
        <taxon>Orchesellinae</taxon>
        <taxon>Orchesella</taxon>
    </lineage>
</organism>
<dbReference type="Gene3D" id="2.60.120.200">
    <property type="match status" value="1"/>
</dbReference>
<reference evidence="2 3" key="1">
    <citation type="journal article" date="2016" name="Genome Biol. Evol.">
        <title>Gene Family Evolution Reflects Adaptation to Soil Environmental Stressors in the Genome of the Collembolan Orchesella cincta.</title>
        <authorList>
            <person name="Faddeeva-Vakhrusheva A."/>
            <person name="Derks M.F."/>
            <person name="Anvar S.Y."/>
            <person name="Agamennone V."/>
            <person name="Suring W."/>
            <person name="Smit S."/>
            <person name="van Straalen N.M."/>
            <person name="Roelofs D."/>
        </authorList>
    </citation>
    <scope>NUCLEOTIDE SEQUENCE [LARGE SCALE GENOMIC DNA]</scope>
    <source>
        <tissue evidence="2">Mixed pool</tissue>
    </source>
</reference>
<dbReference type="Proteomes" id="UP000094527">
    <property type="component" value="Unassembled WGS sequence"/>
</dbReference>